<evidence type="ECO:0000313" key="14">
    <source>
        <dbReference type="Proteomes" id="UP000282837"/>
    </source>
</evidence>
<dbReference type="OrthoDB" id="8728606at2"/>
<protein>
    <submittedName>
        <fullName evidence="13">TonB-dependent receptor</fullName>
    </submittedName>
</protein>
<sequence>MSTLRNTFAFPISRGAKLAMLTTCAASALMGTAHAQTQAPAASNDTAGDIVVTGFRSSLKSALDAKRKDPRISDGISSEDIGKFPSENITESIQRIPGVQMSNINGRGSTISIRGLGPQYAMTTINGQTIKSADFTDGFRFDIIQTELASAIQVIKSPTADMDAGGLSGTVNIETTKPLDYHHRQIVLSAKAQNSNYAGGKVTPKLGLSYVDQLADGKLGVYLNLGYQKLQDRADYVWMDRWTTQSINGVSTLTPRRPRYRRIDRETERLMASGGIQWKPTDSLEIGLNAIYAKDKTTYDVNQQVFLFNTARITVNSSANGAATNVTATNFTMENNRQHEDRNLATQLYTLSAKWRGENGWSARAIANYSKGTAYQREAAAILGVTISSATLDMSNPDAITFNVAQNLNSTALYAPSTLTRNEYPNGATRNMRTDEKSLQGDVYKDIDFGPFTKLSAGAKYRHETFNRHVSRHDLIALGSAQPAASSSIFPAMATTSYAVTGFMNGMSGIQTAWVGADLAAYDKALAAAGIVVPEIFAPEASYHVDRYMASAYGMATIDTEVSGMPLRGNVGLRYEHSSQTVRGNVTAARTDSYTEVQNKIGDYAQGQKYGNWLPSMNLVLEPAKAVQVRLAAAKVLVRPIMDSNTSMAQTSSSSVSGGVRTYTVDLGQGGLKALTANQIDLGAEWYYERSSAIAINGFYKWIKNGTYSSLVCPSSFNGVALSYNSSINECVGSDGAYYDITKTSNDPSTIKVKGYEISLNHSFDKMLPVKGFGLIANYTRVIPQKLAVGTGYTIRNLSKVTWNVTPYWENSLFSFRASVNYRSAYDQNSADSFFAREGHTVKARTQVDLSAGFTPNAHLSFTAGIINLNNSREKATYTGTSVWQESSYYGRSYYASASYKF</sequence>
<dbReference type="Proteomes" id="UP000282837">
    <property type="component" value="Unassembled WGS sequence"/>
</dbReference>
<gene>
    <name evidence="13" type="ORF">EOE18_03315</name>
</gene>
<dbReference type="Gene3D" id="2.170.130.10">
    <property type="entry name" value="TonB-dependent receptor, plug domain"/>
    <property type="match status" value="1"/>
</dbReference>
<evidence type="ECO:0000256" key="9">
    <source>
        <dbReference type="RuleBase" id="RU003357"/>
    </source>
</evidence>
<evidence type="ECO:0000256" key="7">
    <source>
        <dbReference type="ARBA" id="ARBA00023237"/>
    </source>
</evidence>
<evidence type="ECO:0000313" key="13">
    <source>
        <dbReference type="EMBL" id="RVU06998.1"/>
    </source>
</evidence>
<evidence type="ECO:0000256" key="10">
    <source>
        <dbReference type="SAM" id="SignalP"/>
    </source>
</evidence>
<dbReference type="RefSeq" id="WP_127706202.1">
    <property type="nucleotide sequence ID" value="NZ_SACO01000002.1"/>
</dbReference>
<name>A0A437NAN9_9SPHN</name>
<dbReference type="PANTHER" id="PTHR40980">
    <property type="entry name" value="PLUG DOMAIN-CONTAINING PROTEIN"/>
    <property type="match status" value="1"/>
</dbReference>
<evidence type="ECO:0000256" key="6">
    <source>
        <dbReference type="ARBA" id="ARBA00023136"/>
    </source>
</evidence>
<dbReference type="InterPro" id="IPR012910">
    <property type="entry name" value="Plug_dom"/>
</dbReference>
<keyword evidence="10" id="KW-0732">Signal</keyword>
<dbReference type="SUPFAM" id="SSF56935">
    <property type="entry name" value="Porins"/>
    <property type="match status" value="1"/>
</dbReference>
<evidence type="ECO:0000256" key="4">
    <source>
        <dbReference type="ARBA" id="ARBA00022692"/>
    </source>
</evidence>
<keyword evidence="7 8" id="KW-0998">Cell outer membrane</keyword>
<evidence type="ECO:0000259" key="11">
    <source>
        <dbReference type="Pfam" id="PF00593"/>
    </source>
</evidence>
<keyword evidence="13" id="KW-0675">Receptor</keyword>
<dbReference type="Gene3D" id="2.40.170.20">
    <property type="entry name" value="TonB-dependent receptor, beta-barrel domain"/>
    <property type="match status" value="1"/>
</dbReference>
<proteinExistence type="inferred from homology"/>
<evidence type="ECO:0000256" key="2">
    <source>
        <dbReference type="ARBA" id="ARBA00022448"/>
    </source>
</evidence>
<evidence type="ECO:0000256" key="5">
    <source>
        <dbReference type="ARBA" id="ARBA00023077"/>
    </source>
</evidence>
<dbReference type="InterPro" id="IPR036942">
    <property type="entry name" value="Beta-barrel_TonB_sf"/>
</dbReference>
<comment type="subcellular location">
    <subcellularLocation>
        <location evidence="1 8">Cell outer membrane</location>
        <topology evidence="1 8">Multi-pass membrane protein</topology>
    </subcellularLocation>
</comment>
<evidence type="ECO:0000256" key="8">
    <source>
        <dbReference type="PROSITE-ProRule" id="PRU01360"/>
    </source>
</evidence>
<dbReference type="CDD" id="cd01347">
    <property type="entry name" value="ligand_gated_channel"/>
    <property type="match status" value="1"/>
</dbReference>
<dbReference type="AlphaFoldDB" id="A0A437NAN9"/>
<dbReference type="NCBIfam" id="TIGR01782">
    <property type="entry name" value="TonB-Xanth-Caul"/>
    <property type="match status" value="1"/>
</dbReference>
<keyword evidence="2 8" id="KW-0813">Transport</keyword>
<comment type="caution">
    <text evidence="13">The sequence shown here is derived from an EMBL/GenBank/DDBJ whole genome shotgun (WGS) entry which is preliminary data.</text>
</comment>
<keyword evidence="3 8" id="KW-1134">Transmembrane beta strand</keyword>
<evidence type="ECO:0000256" key="3">
    <source>
        <dbReference type="ARBA" id="ARBA00022452"/>
    </source>
</evidence>
<keyword evidence="14" id="KW-1185">Reference proteome</keyword>
<dbReference type="InterPro" id="IPR039426">
    <property type="entry name" value="TonB-dep_rcpt-like"/>
</dbReference>
<dbReference type="InterPro" id="IPR037066">
    <property type="entry name" value="Plug_dom_sf"/>
</dbReference>
<feature type="domain" description="TonB-dependent receptor-like beta-barrel" evidence="11">
    <location>
        <begin position="405"/>
        <end position="869"/>
    </location>
</feature>
<dbReference type="InterPro" id="IPR010104">
    <property type="entry name" value="TonB_rcpt_bac"/>
</dbReference>
<dbReference type="PANTHER" id="PTHR40980:SF3">
    <property type="entry name" value="TONB-DEPENDENT RECEPTOR-LIKE BETA-BARREL DOMAIN-CONTAINING PROTEIN"/>
    <property type="match status" value="1"/>
</dbReference>
<keyword evidence="4 8" id="KW-0812">Transmembrane</keyword>
<feature type="chain" id="PRO_5019549351" evidence="10">
    <location>
        <begin position="36"/>
        <end position="902"/>
    </location>
</feature>
<dbReference type="GO" id="GO:0009279">
    <property type="term" value="C:cell outer membrane"/>
    <property type="evidence" value="ECO:0007669"/>
    <property type="project" value="UniProtKB-SubCell"/>
</dbReference>
<reference evidence="13 14" key="1">
    <citation type="submission" date="2019-01" db="EMBL/GenBank/DDBJ databases">
        <authorList>
            <person name="Chen W.-M."/>
        </authorList>
    </citation>
    <scope>NUCLEOTIDE SEQUENCE [LARGE SCALE GENOMIC DNA]</scope>
    <source>
        <strain evidence="13 14">FSY-9</strain>
    </source>
</reference>
<organism evidence="13 14">
    <name type="scientific">Novosphingobium umbonatum</name>
    <dbReference type="NCBI Taxonomy" id="1908524"/>
    <lineage>
        <taxon>Bacteria</taxon>
        <taxon>Pseudomonadati</taxon>
        <taxon>Pseudomonadota</taxon>
        <taxon>Alphaproteobacteria</taxon>
        <taxon>Sphingomonadales</taxon>
        <taxon>Sphingomonadaceae</taxon>
        <taxon>Novosphingobium</taxon>
    </lineage>
</organism>
<evidence type="ECO:0000259" key="12">
    <source>
        <dbReference type="Pfam" id="PF07715"/>
    </source>
</evidence>
<keyword evidence="6 8" id="KW-0472">Membrane</keyword>
<feature type="signal peptide" evidence="10">
    <location>
        <begin position="1"/>
        <end position="35"/>
    </location>
</feature>
<evidence type="ECO:0000256" key="1">
    <source>
        <dbReference type="ARBA" id="ARBA00004571"/>
    </source>
</evidence>
<dbReference type="Pfam" id="PF00593">
    <property type="entry name" value="TonB_dep_Rec_b-barrel"/>
    <property type="match status" value="1"/>
</dbReference>
<keyword evidence="5 9" id="KW-0798">TonB box</keyword>
<comment type="similarity">
    <text evidence="8 9">Belongs to the TonB-dependent receptor family.</text>
</comment>
<dbReference type="InterPro" id="IPR000531">
    <property type="entry name" value="Beta-barrel_TonB"/>
</dbReference>
<dbReference type="EMBL" id="SACO01000002">
    <property type="protein sequence ID" value="RVU06998.1"/>
    <property type="molecule type" value="Genomic_DNA"/>
</dbReference>
<dbReference type="PROSITE" id="PS52016">
    <property type="entry name" value="TONB_DEPENDENT_REC_3"/>
    <property type="match status" value="1"/>
</dbReference>
<feature type="domain" description="TonB-dependent receptor plug" evidence="12">
    <location>
        <begin position="67"/>
        <end position="170"/>
    </location>
</feature>
<dbReference type="Pfam" id="PF07715">
    <property type="entry name" value="Plug"/>
    <property type="match status" value="1"/>
</dbReference>
<accession>A0A437NAN9</accession>